<dbReference type="InterPro" id="IPR055170">
    <property type="entry name" value="GFO_IDH_MocA-like_dom"/>
</dbReference>
<dbReference type="InterPro" id="IPR000683">
    <property type="entry name" value="Gfo/Idh/MocA-like_OxRdtase_N"/>
</dbReference>
<comment type="caution">
    <text evidence="3">The sequence shown here is derived from an EMBL/GenBank/DDBJ whole genome shotgun (WGS) entry which is preliminary data.</text>
</comment>
<gene>
    <name evidence="3" type="ORF">QJ036_00020</name>
</gene>
<proteinExistence type="predicted"/>
<dbReference type="Gene3D" id="3.40.50.720">
    <property type="entry name" value="NAD(P)-binding Rossmann-like Domain"/>
    <property type="match status" value="1"/>
</dbReference>
<feature type="domain" description="GFO/IDH/MocA-like oxidoreductase" evidence="2">
    <location>
        <begin position="138"/>
        <end position="247"/>
    </location>
</feature>
<organism evidence="3 4">
    <name type="scientific">Fusibacillus kribbianus</name>
    <dbReference type="NCBI Taxonomy" id="3044208"/>
    <lineage>
        <taxon>Bacteria</taxon>
        <taxon>Bacillati</taxon>
        <taxon>Bacillota</taxon>
        <taxon>Clostridia</taxon>
        <taxon>Lachnospirales</taxon>
        <taxon>Lachnospiraceae</taxon>
        <taxon>Fusibacillus</taxon>
    </lineage>
</organism>
<dbReference type="InterPro" id="IPR036291">
    <property type="entry name" value="NAD(P)-bd_dom_sf"/>
</dbReference>
<dbReference type="Pfam" id="PF01408">
    <property type="entry name" value="GFO_IDH_MocA"/>
    <property type="match status" value="1"/>
</dbReference>
<accession>A0AAP4EYP9</accession>
<reference evidence="3 4" key="1">
    <citation type="submission" date="2023-05" db="EMBL/GenBank/DDBJ databases">
        <title>[ruminococcus] sp. nov., isolated from a pig farm feces dump.</title>
        <authorList>
            <person name="Chang Y.-H."/>
        </authorList>
    </citation>
    <scope>NUCLEOTIDE SEQUENCE [LARGE SCALE GENOMIC DNA]</scope>
    <source>
        <strain evidence="3 4">YH-rum2234</strain>
    </source>
</reference>
<evidence type="ECO:0000259" key="2">
    <source>
        <dbReference type="Pfam" id="PF22725"/>
    </source>
</evidence>
<dbReference type="RefSeq" id="WP_283229381.1">
    <property type="nucleotide sequence ID" value="NZ_JASGBQ010000001.1"/>
</dbReference>
<dbReference type="Proteomes" id="UP001300383">
    <property type="component" value="Unassembled WGS sequence"/>
</dbReference>
<dbReference type="Pfam" id="PF22725">
    <property type="entry name" value="GFO_IDH_MocA_C3"/>
    <property type="match status" value="1"/>
</dbReference>
<dbReference type="PANTHER" id="PTHR43054:SF1">
    <property type="entry name" value="SCYLLO-INOSITOL 2-DEHYDROGENASE (NADP(+)) IOLU"/>
    <property type="match status" value="1"/>
</dbReference>
<dbReference type="SUPFAM" id="SSF51735">
    <property type="entry name" value="NAD(P)-binding Rossmann-fold domains"/>
    <property type="match status" value="1"/>
</dbReference>
<name>A0AAP4EYP9_9FIRM</name>
<dbReference type="PANTHER" id="PTHR43054">
    <property type="match status" value="1"/>
</dbReference>
<dbReference type="SUPFAM" id="SSF55347">
    <property type="entry name" value="Glyceraldehyde-3-phosphate dehydrogenase-like, C-terminal domain"/>
    <property type="match status" value="1"/>
</dbReference>
<evidence type="ECO:0000259" key="1">
    <source>
        <dbReference type="Pfam" id="PF01408"/>
    </source>
</evidence>
<protein>
    <submittedName>
        <fullName evidence="3">Gfo/Idh/MocA family oxidoreductase</fullName>
    </submittedName>
</protein>
<keyword evidence="4" id="KW-1185">Reference proteome</keyword>
<dbReference type="GO" id="GO:0000166">
    <property type="term" value="F:nucleotide binding"/>
    <property type="evidence" value="ECO:0007669"/>
    <property type="project" value="InterPro"/>
</dbReference>
<evidence type="ECO:0000313" key="4">
    <source>
        <dbReference type="Proteomes" id="UP001300383"/>
    </source>
</evidence>
<sequence length="318" mass="35227">MLRLATIGSGSIVDLFLDAVSRTEGIDLSAVFSRTEKRAAEFAKKHGALKWYVDLDAMLSDPEIDCIYVASPNSLHYSYAKRALLAGKHVICEKPFVGNREEAAELFALAEERGLYLMEAITVLHMPNFHVVRGWLEEIGPIRLANFNYSQYSSRYDAYLEGRITNVFNPEYAGGALMDINVYNLHGAVGLFGAPKEAEYFANRGFNGIDCSGTAVLSYDGFVCSCMGAKDCDGVNTGLIEGEKGYILVKEAGNTWGNAELHLRGGETKTASYDLATNRMTFEIADFVKAVEASDRERFLGWQKESLMVMELLDRLRS</sequence>
<dbReference type="Gene3D" id="3.30.360.10">
    <property type="entry name" value="Dihydrodipicolinate Reductase, domain 2"/>
    <property type="match status" value="1"/>
</dbReference>
<evidence type="ECO:0000313" key="3">
    <source>
        <dbReference type="EMBL" id="MDI9240865.1"/>
    </source>
</evidence>
<dbReference type="AlphaFoldDB" id="A0AAP4EYP9"/>
<feature type="domain" description="Gfo/Idh/MocA-like oxidoreductase N-terminal" evidence="1">
    <location>
        <begin position="3"/>
        <end position="118"/>
    </location>
</feature>
<dbReference type="EMBL" id="JASGBQ010000001">
    <property type="protein sequence ID" value="MDI9240865.1"/>
    <property type="molecule type" value="Genomic_DNA"/>
</dbReference>